<accession>A0ACB6ZWP4</accession>
<gene>
    <name evidence="1" type="ORF">BDM02DRAFT_3182392</name>
</gene>
<sequence>MFIDAPVSTFSLRIEWPGYRLWTGKFRAKNWGGTNAPVTRARLVSQLGRRIAEFIEAMEGVECADLAWKVGSKNIKVDNLVLVSLIRVSKGSWQPVIRLLA</sequence>
<protein>
    <submittedName>
        <fullName evidence="1">Uncharacterized protein</fullName>
    </submittedName>
</protein>
<organism evidence="1 2">
    <name type="scientific">Thelephora ganbajun</name>
    <name type="common">Ganba fungus</name>
    <dbReference type="NCBI Taxonomy" id="370292"/>
    <lineage>
        <taxon>Eukaryota</taxon>
        <taxon>Fungi</taxon>
        <taxon>Dikarya</taxon>
        <taxon>Basidiomycota</taxon>
        <taxon>Agaricomycotina</taxon>
        <taxon>Agaricomycetes</taxon>
        <taxon>Thelephorales</taxon>
        <taxon>Thelephoraceae</taxon>
        <taxon>Thelephora</taxon>
    </lineage>
</organism>
<reference evidence="1" key="1">
    <citation type="submission" date="2019-10" db="EMBL/GenBank/DDBJ databases">
        <authorList>
            <consortium name="DOE Joint Genome Institute"/>
            <person name="Kuo A."/>
            <person name="Miyauchi S."/>
            <person name="Kiss E."/>
            <person name="Drula E."/>
            <person name="Kohler A."/>
            <person name="Sanchez-Garcia M."/>
            <person name="Andreopoulos B."/>
            <person name="Barry K.W."/>
            <person name="Bonito G."/>
            <person name="Buee M."/>
            <person name="Carver A."/>
            <person name="Chen C."/>
            <person name="Cichocki N."/>
            <person name="Clum A."/>
            <person name="Culley D."/>
            <person name="Crous P.W."/>
            <person name="Fauchery L."/>
            <person name="Girlanda M."/>
            <person name="Hayes R."/>
            <person name="Keri Z."/>
            <person name="Labutti K."/>
            <person name="Lipzen A."/>
            <person name="Lombard V."/>
            <person name="Magnuson J."/>
            <person name="Maillard F."/>
            <person name="Morin E."/>
            <person name="Murat C."/>
            <person name="Nolan M."/>
            <person name="Ohm R."/>
            <person name="Pangilinan J."/>
            <person name="Pereira M."/>
            <person name="Perotto S."/>
            <person name="Peter M."/>
            <person name="Riley R."/>
            <person name="Sitrit Y."/>
            <person name="Stielow B."/>
            <person name="Szollosi G."/>
            <person name="Zifcakova L."/>
            <person name="Stursova M."/>
            <person name="Spatafora J.W."/>
            <person name="Tedersoo L."/>
            <person name="Vaario L.-M."/>
            <person name="Yamada A."/>
            <person name="Yan M."/>
            <person name="Wang P."/>
            <person name="Xu J."/>
            <person name="Bruns T."/>
            <person name="Baldrian P."/>
            <person name="Vilgalys R."/>
            <person name="Henrissat B."/>
            <person name="Grigoriev I.V."/>
            <person name="Hibbett D."/>
            <person name="Nagy L.G."/>
            <person name="Martin F.M."/>
        </authorList>
    </citation>
    <scope>NUCLEOTIDE SEQUENCE</scope>
    <source>
        <strain evidence="1">P2</strain>
    </source>
</reference>
<evidence type="ECO:0000313" key="2">
    <source>
        <dbReference type="Proteomes" id="UP000886501"/>
    </source>
</evidence>
<reference evidence="1" key="2">
    <citation type="journal article" date="2020" name="Nat. Commun.">
        <title>Large-scale genome sequencing of mycorrhizal fungi provides insights into the early evolution of symbiotic traits.</title>
        <authorList>
            <person name="Miyauchi S."/>
            <person name="Kiss E."/>
            <person name="Kuo A."/>
            <person name="Drula E."/>
            <person name="Kohler A."/>
            <person name="Sanchez-Garcia M."/>
            <person name="Morin E."/>
            <person name="Andreopoulos B."/>
            <person name="Barry K.W."/>
            <person name="Bonito G."/>
            <person name="Buee M."/>
            <person name="Carver A."/>
            <person name="Chen C."/>
            <person name="Cichocki N."/>
            <person name="Clum A."/>
            <person name="Culley D."/>
            <person name="Crous P.W."/>
            <person name="Fauchery L."/>
            <person name="Girlanda M."/>
            <person name="Hayes R.D."/>
            <person name="Keri Z."/>
            <person name="LaButti K."/>
            <person name="Lipzen A."/>
            <person name="Lombard V."/>
            <person name="Magnuson J."/>
            <person name="Maillard F."/>
            <person name="Murat C."/>
            <person name="Nolan M."/>
            <person name="Ohm R.A."/>
            <person name="Pangilinan J."/>
            <person name="Pereira M.F."/>
            <person name="Perotto S."/>
            <person name="Peter M."/>
            <person name="Pfister S."/>
            <person name="Riley R."/>
            <person name="Sitrit Y."/>
            <person name="Stielow J.B."/>
            <person name="Szollosi G."/>
            <person name="Zifcakova L."/>
            <person name="Stursova M."/>
            <person name="Spatafora J.W."/>
            <person name="Tedersoo L."/>
            <person name="Vaario L.M."/>
            <person name="Yamada A."/>
            <person name="Yan M."/>
            <person name="Wang P."/>
            <person name="Xu J."/>
            <person name="Bruns T."/>
            <person name="Baldrian P."/>
            <person name="Vilgalys R."/>
            <person name="Dunand C."/>
            <person name="Henrissat B."/>
            <person name="Grigoriev I.V."/>
            <person name="Hibbett D."/>
            <person name="Nagy L.G."/>
            <person name="Martin F.M."/>
        </authorList>
    </citation>
    <scope>NUCLEOTIDE SEQUENCE</scope>
    <source>
        <strain evidence="1">P2</strain>
    </source>
</reference>
<name>A0ACB6ZWP4_THEGA</name>
<dbReference type="Proteomes" id="UP000886501">
    <property type="component" value="Unassembled WGS sequence"/>
</dbReference>
<comment type="caution">
    <text evidence="1">The sequence shown here is derived from an EMBL/GenBank/DDBJ whole genome shotgun (WGS) entry which is preliminary data.</text>
</comment>
<proteinExistence type="predicted"/>
<keyword evidence="2" id="KW-1185">Reference proteome</keyword>
<dbReference type="EMBL" id="MU117962">
    <property type="protein sequence ID" value="KAF9653962.1"/>
    <property type="molecule type" value="Genomic_DNA"/>
</dbReference>
<evidence type="ECO:0000313" key="1">
    <source>
        <dbReference type="EMBL" id="KAF9653962.1"/>
    </source>
</evidence>